<dbReference type="AlphaFoldDB" id="A0A9N8W330"/>
<gene>
    <name evidence="4" type="ORF">AGERDE_LOCUS2710</name>
</gene>
<accession>A0A9N8W330</accession>
<sequence length="427" mass="50106">MIFERVLESRSFEDKEINELEIDELKNENIKIKTENTKLKHDKEEVETENIKLKQDLDEFKKELESKKNRKFQEKCILIAQVLLGEKPIIEYRPPFLNGLELDAFFQKYPIALEVQGAQHRLHSTSWYKDVKKLEDVVNRDRKKRCICQDNGIFLLEIIGNAPVGDIYYINRLPGATKAQAHQTLGIELNIILKALPPKSREYYRADDLKRSHLCQEQNDTCSLQFIERSYRRNGLTAKMRLLPSTDYSSTIIYNRVLQFRLSDPNSKKDNVNIELWQEHYLRLGKLAVENRINKCEILTTGIRAVTGAVVTEFPKETSLKRKAYEPEESDEPEEANKLENSDELEESYEPKQNKKKKSTMDDELPDDVKKWSPNHVKKFLESRMKNLDFNEADIEKIRNQDLTGRAFLRLTEEKLTRKPGLYELKP</sequence>
<dbReference type="OrthoDB" id="2402052at2759"/>
<dbReference type="Proteomes" id="UP000789831">
    <property type="component" value="Unassembled WGS sequence"/>
</dbReference>
<name>A0A9N8W330_9GLOM</name>
<evidence type="ECO:0000313" key="4">
    <source>
        <dbReference type="EMBL" id="CAG8470406.1"/>
    </source>
</evidence>
<dbReference type="GO" id="GO:0043565">
    <property type="term" value="F:sequence-specific DNA binding"/>
    <property type="evidence" value="ECO:0007669"/>
    <property type="project" value="InterPro"/>
</dbReference>
<dbReference type="Pfam" id="PF02198">
    <property type="entry name" value="SAM_PNT"/>
    <property type="match status" value="1"/>
</dbReference>
<feature type="domain" description="PNT" evidence="3">
    <location>
        <begin position="363"/>
        <end position="419"/>
    </location>
</feature>
<feature type="non-terminal residue" evidence="4">
    <location>
        <position position="427"/>
    </location>
</feature>
<feature type="coiled-coil region" evidence="1">
    <location>
        <begin position="15"/>
        <end position="70"/>
    </location>
</feature>
<reference evidence="4" key="1">
    <citation type="submission" date="2021-06" db="EMBL/GenBank/DDBJ databases">
        <authorList>
            <person name="Kallberg Y."/>
            <person name="Tangrot J."/>
            <person name="Rosling A."/>
        </authorList>
    </citation>
    <scope>NUCLEOTIDE SEQUENCE</scope>
    <source>
        <strain evidence="4">MT106</strain>
    </source>
</reference>
<evidence type="ECO:0000259" key="3">
    <source>
        <dbReference type="Pfam" id="PF02198"/>
    </source>
</evidence>
<organism evidence="4 5">
    <name type="scientific">Ambispora gerdemannii</name>
    <dbReference type="NCBI Taxonomy" id="144530"/>
    <lineage>
        <taxon>Eukaryota</taxon>
        <taxon>Fungi</taxon>
        <taxon>Fungi incertae sedis</taxon>
        <taxon>Mucoromycota</taxon>
        <taxon>Glomeromycotina</taxon>
        <taxon>Glomeromycetes</taxon>
        <taxon>Archaeosporales</taxon>
        <taxon>Ambisporaceae</taxon>
        <taxon>Ambispora</taxon>
    </lineage>
</organism>
<dbReference type="Gene3D" id="1.10.150.50">
    <property type="entry name" value="Transcription Factor, Ets-1"/>
    <property type="match status" value="1"/>
</dbReference>
<evidence type="ECO:0000256" key="1">
    <source>
        <dbReference type="SAM" id="Coils"/>
    </source>
</evidence>
<dbReference type="InterPro" id="IPR003118">
    <property type="entry name" value="Pointed_dom"/>
</dbReference>
<evidence type="ECO:0000313" key="5">
    <source>
        <dbReference type="Proteomes" id="UP000789831"/>
    </source>
</evidence>
<feature type="region of interest" description="Disordered" evidence="2">
    <location>
        <begin position="321"/>
        <end position="371"/>
    </location>
</feature>
<comment type="caution">
    <text evidence="4">The sequence shown here is derived from an EMBL/GenBank/DDBJ whole genome shotgun (WGS) entry which is preliminary data.</text>
</comment>
<dbReference type="InterPro" id="IPR013761">
    <property type="entry name" value="SAM/pointed_sf"/>
</dbReference>
<keyword evidence="5" id="KW-1185">Reference proteome</keyword>
<protein>
    <submittedName>
        <fullName evidence="4">6567_t:CDS:1</fullName>
    </submittedName>
</protein>
<evidence type="ECO:0000256" key="2">
    <source>
        <dbReference type="SAM" id="MobiDB-lite"/>
    </source>
</evidence>
<dbReference type="SUPFAM" id="SSF47769">
    <property type="entry name" value="SAM/Pointed domain"/>
    <property type="match status" value="1"/>
</dbReference>
<proteinExistence type="predicted"/>
<keyword evidence="1" id="KW-0175">Coiled coil</keyword>
<dbReference type="EMBL" id="CAJVPL010000235">
    <property type="protein sequence ID" value="CAG8470406.1"/>
    <property type="molecule type" value="Genomic_DNA"/>
</dbReference>